<organism evidence="2 3">
    <name type="scientific">Coprococcus catus</name>
    <dbReference type="NCBI Taxonomy" id="116085"/>
    <lineage>
        <taxon>Bacteria</taxon>
        <taxon>Bacillati</taxon>
        <taxon>Bacillota</taxon>
        <taxon>Clostridia</taxon>
        <taxon>Lachnospirales</taxon>
        <taxon>Lachnospiraceae</taxon>
        <taxon>Coprococcus</taxon>
    </lineage>
</organism>
<sequence length="97" mass="11074">MSSLNYPPVARMNATRKTPPYHLVQAEKEQKSTTNPSKLTACEITCIAYMAAGIFLSLRLDVVERWWQLLLVVCFFVMVGCFFGILASAERYFEEQC</sequence>
<name>A0A3E2TS99_9FIRM</name>
<dbReference type="Proteomes" id="UP000260773">
    <property type="component" value="Unassembled WGS sequence"/>
</dbReference>
<keyword evidence="1" id="KW-1133">Transmembrane helix</keyword>
<feature type="transmembrane region" description="Helical" evidence="1">
    <location>
        <begin position="66"/>
        <end position="87"/>
    </location>
</feature>
<reference evidence="2 3" key="1">
    <citation type="submission" date="2018-08" db="EMBL/GenBank/DDBJ databases">
        <title>A genome reference for cultivated species of the human gut microbiota.</title>
        <authorList>
            <person name="Zou Y."/>
            <person name="Xue W."/>
            <person name="Luo G."/>
        </authorList>
    </citation>
    <scope>NUCLEOTIDE SEQUENCE [LARGE SCALE GENOMIC DNA]</scope>
    <source>
        <strain evidence="2 3">AF45-17</strain>
    </source>
</reference>
<gene>
    <name evidence="2" type="ORF">DW070_02915</name>
</gene>
<keyword evidence="1" id="KW-0472">Membrane</keyword>
<dbReference type="AlphaFoldDB" id="A0A3E2TS99"/>
<accession>A0A3E2TS99</accession>
<evidence type="ECO:0000313" key="3">
    <source>
        <dbReference type="Proteomes" id="UP000260773"/>
    </source>
</evidence>
<keyword evidence="1" id="KW-0812">Transmembrane</keyword>
<evidence type="ECO:0000313" key="2">
    <source>
        <dbReference type="EMBL" id="RGB81741.1"/>
    </source>
</evidence>
<dbReference type="EMBL" id="QVEP01000004">
    <property type="protein sequence ID" value="RGB81741.1"/>
    <property type="molecule type" value="Genomic_DNA"/>
</dbReference>
<protein>
    <submittedName>
        <fullName evidence="2">Uncharacterized protein</fullName>
    </submittedName>
</protein>
<evidence type="ECO:0000256" key="1">
    <source>
        <dbReference type="SAM" id="Phobius"/>
    </source>
</evidence>
<comment type="caution">
    <text evidence="2">The sequence shown here is derived from an EMBL/GenBank/DDBJ whole genome shotgun (WGS) entry which is preliminary data.</text>
</comment>
<proteinExistence type="predicted"/>